<dbReference type="PROSITE" id="PS50222">
    <property type="entry name" value="EF_HAND_2"/>
    <property type="match status" value="4"/>
</dbReference>
<dbReference type="EMBL" id="CCKQ01000757">
    <property type="protein sequence ID" value="CDW71853.1"/>
    <property type="molecule type" value="Genomic_DNA"/>
</dbReference>
<dbReference type="InterPro" id="IPR002048">
    <property type="entry name" value="EF_hand_dom"/>
</dbReference>
<sequence>MDFETFKKSYFPQLFHVKDDNQSEDEHDDLQKLKQGVSQNTDQEQSLFNKLTKLETMIKDKFANNWVSVRKAFLDLDTDYDGFVTVEDILRYFGNEGTKKEFDFRDLKKLIVDKDSKRLGKISYADFSKWMGGVIHQSEGFYFRHDSMKNPQYEKNLKNYEEKIMRNNQKIMKEQLDEMDIEHTVIEKIKFQWKTLKKAFIDLNQEKTGAIKPAELKIYLHHWGLYINDEQFKKLFDKFDHDKDGKISYEDFQNTVGMEINPMEFLYFRQDNPRAPKQQTCRHDKCWESPIGFSDYCQTHVKMFKERGLQILTGLTEKIPDWKTFIKRIRQNVQKDDANIIKFTTFIKVLEDYDVKLNEREKELIMQSFVANQDRDNILINVSRLFSIRLTNKIRKIYDKVDMYEEMDNPDLVDNSGYFGIFYREKVNLKDINENQFVDVISRNNKLVGIMKNIKEIDKDNNGYVTNQELDDIFKMHYERELGDKDIKKLFKPFASIQNRILIDYKKLRDHILAKLKDRDDKGEQVLPTQITLDKRSESFKSSLGRSIMKQRLSTERKPILRIEDQSANYIQRERPNKNTLNNIDYASNPTLKTPEKYGKNINGSLFQNNSQIMGFTPMIKDRIKTPSLMQKNQNMSANFKNHQNLNKSLINDPTQITSSLTKNAQVRTKLAYEWKNIYRGLSLQDQQNSGKINKRLFEKTVHQNGVYLSKEELINIYSRFSISENDIDYAQMSKDMGLQSNSLNLVSQTHKYLSQIHQYGQNIQNQHSQMRPQSTNTQISNLKSVQDTKSVLNFNTKPQYLNNSNTHIEETKSVSRSVINNDVHQRRHSQQSQRSYRTNSVMGNDSRNITKILNKNLDQIKYMLKSSDVNRKGYLSEQQMMNLMKNFNIALTSYGKFKKTGTDEVDYIKFLKHYL</sequence>
<protein>
    <submittedName>
        <fullName evidence="5">Ef-hand calcium-binding domain-containing protein 6-like</fullName>
    </submittedName>
</protein>
<dbReference type="InterPro" id="IPR052603">
    <property type="entry name" value="EFCB6"/>
</dbReference>
<dbReference type="InParanoid" id="A0A077ZPN0"/>
<organism evidence="5 6">
    <name type="scientific">Stylonychia lemnae</name>
    <name type="common">Ciliate</name>
    <dbReference type="NCBI Taxonomy" id="5949"/>
    <lineage>
        <taxon>Eukaryota</taxon>
        <taxon>Sar</taxon>
        <taxon>Alveolata</taxon>
        <taxon>Ciliophora</taxon>
        <taxon>Intramacronucleata</taxon>
        <taxon>Spirotrichea</taxon>
        <taxon>Stichotrichia</taxon>
        <taxon>Sporadotrichida</taxon>
        <taxon>Oxytrichidae</taxon>
        <taxon>Stylonychinae</taxon>
        <taxon>Stylonychia</taxon>
    </lineage>
</organism>
<feature type="domain" description="EF-hand" evidence="4">
    <location>
        <begin position="227"/>
        <end position="262"/>
    </location>
</feature>
<feature type="domain" description="EF-hand" evidence="4">
    <location>
        <begin position="64"/>
        <end position="99"/>
    </location>
</feature>
<dbReference type="GO" id="GO:0005654">
    <property type="term" value="C:nucleoplasm"/>
    <property type="evidence" value="ECO:0007669"/>
    <property type="project" value="TreeGrafter"/>
</dbReference>
<dbReference type="InterPro" id="IPR011992">
    <property type="entry name" value="EF-hand-dom_pair"/>
</dbReference>
<dbReference type="GO" id="GO:0005509">
    <property type="term" value="F:calcium ion binding"/>
    <property type="evidence" value="ECO:0007669"/>
    <property type="project" value="InterPro"/>
</dbReference>
<feature type="domain" description="EF-hand" evidence="4">
    <location>
        <begin position="445"/>
        <end position="480"/>
    </location>
</feature>
<dbReference type="PANTHER" id="PTHR20875">
    <property type="entry name" value="EF-HAND CALCIUM-BINDING DOMAIN-CONTAINING PROTEIN 6-RELATED"/>
    <property type="match status" value="1"/>
</dbReference>
<dbReference type="SUPFAM" id="SSF47473">
    <property type="entry name" value="EF-hand"/>
    <property type="match status" value="3"/>
</dbReference>
<evidence type="ECO:0000313" key="5">
    <source>
        <dbReference type="EMBL" id="CDW71853.1"/>
    </source>
</evidence>
<dbReference type="SMART" id="SM00054">
    <property type="entry name" value="EFh"/>
    <property type="match status" value="5"/>
</dbReference>
<keyword evidence="6" id="KW-1185">Reference proteome</keyword>
<feature type="domain" description="EF-hand" evidence="4">
    <location>
        <begin position="856"/>
        <end position="891"/>
    </location>
</feature>
<dbReference type="Proteomes" id="UP000039865">
    <property type="component" value="Unassembled WGS sequence"/>
</dbReference>
<dbReference type="AlphaFoldDB" id="A0A077ZPN0"/>
<dbReference type="InterPro" id="IPR018247">
    <property type="entry name" value="EF_Hand_1_Ca_BS"/>
</dbReference>
<evidence type="ECO:0000256" key="3">
    <source>
        <dbReference type="SAM" id="MobiDB-lite"/>
    </source>
</evidence>
<dbReference type="PROSITE" id="PS00018">
    <property type="entry name" value="EF_HAND_1"/>
    <property type="match status" value="2"/>
</dbReference>
<accession>A0A077ZPN0</accession>
<name>A0A077ZPN0_STYLE</name>
<dbReference type="OrthoDB" id="26525at2759"/>
<keyword evidence="1" id="KW-0106">Calcium</keyword>
<dbReference type="Pfam" id="PF13499">
    <property type="entry name" value="EF-hand_7"/>
    <property type="match status" value="1"/>
</dbReference>
<proteinExistence type="predicted"/>
<evidence type="ECO:0000313" key="6">
    <source>
        <dbReference type="Proteomes" id="UP000039865"/>
    </source>
</evidence>
<feature type="coiled-coil region" evidence="2">
    <location>
        <begin position="150"/>
        <end position="177"/>
    </location>
</feature>
<feature type="region of interest" description="Disordered" evidence="3">
    <location>
        <begin position="823"/>
        <end position="844"/>
    </location>
</feature>
<dbReference type="PANTHER" id="PTHR20875:SF2">
    <property type="entry name" value="EF-HAND CALCIUM-BINDING DOMAIN-CONTAINING PROTEIN 6"/>
    <property type="match status" value="1"/>
</dbReference>
<dbReference type="CDD" id="cd00051">
    <property type="entry name" value="EFh"/>
    <property type="match status" value="1"/>
</dbReference>
<dbReference type="Gene3D" id="1.10.238.10">
    <property type="entry name" value="EF-hand"/>
    <property type="match status" value="3"/>
</dbReference>
<evidence type="ECO:0000256" key="2">
    <source>
        <dbReference type="SAM" id="Coils"/>
    </source>
</evidence>
<evidence type="ECO:0000256" key="1">
    <source>
        <dbReference type="ARBA" id="ARBA00022837"/>
    </source>
</evidence>
<keyword evidence="2" id="KW-0175">Coiled coil</keyword>
<reference evidence="5 6" key="1">
    <citation type="submission" date="2014-06" db="EMBL/GenBank/DDBJ databases">
        <authorList>
            <person name="Swart Estienne"/>
        </authorList>
    </citation>
    <scope>NUCLEOTIDE SEQUENCE [LARGE SCALE GENOMIC DNA]</scope>
    <source>
        <strain evidence="5 6">130c</strain>
    </source>
</reference>
<gene>
    <name evidence="5" type="primary">Contig13971.g14907</name>
    <name evidence="5" type="ORF">STYLEM_803</name>
</gene>
<evidence type="ECO:0000259" key="4">
    <source>
        <dbReference type="PROSITE" id="PS50222"/>
    </source>
</evidence>